<dbReference type="InterPro" id="IPR016032">
    <property type="entry name" value="Sig_transdc_resp-reg_C-effctor"/>
</dbReference>
<name>A0A8S5NQ59_9CAUD</name>
<dbReference type="Gene3D" id="1.10.10.60">
    <property type="entry name" value="Homeodomain-like"/>
    <property type="match status" value="1"/>
</dbReference>
<evidence type="ECO:0000313" key="2">
    <source>
        <dbReference type="EMBL" id="DAD96410.1"/>
    </source>
</evidence>
<evidence type="ECO:0000259" key="1">
    <source>
        <dbReference type="Pfam" id="PF01381"/>
    </source>
</evidence>
<dbReference type="GO" id="GO:0003677">
    <property type="term" value="F:DNA binding"/>
    <property type="evidence" value="ECO:0007669"/>
    <property type="project" value="InterPro"/>
</dbReference>
<protein>
    <submittedName>
        <fullName evidence="2">Helix-turn-helix protein</fullName>
    </submittedName>
</protein>
<accession>A0A8S5NQ59</accession>
<sequence>MKRTPEECEKLYADIMSLKAQGLRNQEIALKLGVSDNTVSRYVNGYVGVRLEDYGLDARRKLTAKGIEEIKRRHAEGEKGIDLAREFDVHQSTVTYYCNPGRKERVNQNVVNRVARLKKEDPGFRERLNELVTRSLIRRRKIIDKIKKGEITK</sequence>
<feature type="domain" description="HTH cro/C1-type" evidence="1">
    <location>
        <begin position="19"/>
        <end position="49"/>
    </location>
</feature>
<dbReference type="Gene3D" id="1.10.10.10">
    <property type="entry name" value="Winged helix-like DNA-binding domain superfamily/Winged helix DNA-binding domain"/>
    <property type="match status" value="1"/>
</dbReference>
<proteinExistence type="predicted"/>
<dbReference type="EMBL" id="BK015217">
    <property type="protein sequence ID" value="DAD96410.1"/>
    <property type="molecule type" value="Genomic_DNA"/>
</dbReference>
<dbReference type="InterPro" id="IPR001387">
    <property type="entry name" value="Cro/C1-type_HTH"/>
</dbReference>
<reference evidence="2" key="1">
    <citation type="journal article" date="2021" name="Proc. Natl. Acad. Sci. U.S.A.">
        <title>A Catalog of Tens of Thousands of Viruses from Human Metagenomes Reveals Hidden Associations with Chronic Diseases.</title>
        <authorList>
            <person name="Tisza M.J."/>
            <person name="Buck C.B."/>
        </authorList>
    </citation>
    <scope>NUCLEOTIDE SEQUENCE</scope>
    <source>
        <strain evidence="2">Ctj3P51</strain>
    </source>
</reference>
<dbReference type="Pfam" id="PF01381">
    <property type="entry name" value="HTH_3"/>
    <property type="match status" value="1"/>
</dbReference>
<dbReference type="InterPro" id="IPR036388">
    <property type="entry name" value="WH-like_DNA-bd_sf"/>
</dbReference>
<organism evidence="2">
    <name type="scientific">Myoviridae sp. ctj3P51</name>
    <dbReference type="NCBI Taxonomy" id="2826687"/>
    <lineage>
        <taxon>Viruses</taxon>
        <taxon>Duplodnaviria</taxon>
        <taxon>Heunggongvirae</taxon>
        <taxon>Uroviricota</taxon>
        <taxon>Caudoviricetes</taxon>
    </lineage>
</organism>
<dbReference type="GO" id="GO:0006355">
    <property type="term" value="P:regulation of DNA-templated transcription"/>
    <property type="evidence" value="ECO:0007669"/>
    <property type="project" value="InterPro"/>
</dbReference>
<dbReference type="SUPFAM" id="SSF46894">
    <property type="entry name" value="C-terminal effector domain of the bipartite response regulators"/>
    <property type="match status" value="1"/>
</dbReference>